<dbReference type="GO" id="GO:0009279">
    <property type="term" value="C:cell outer membrane"/>
    <property type="evidence" value="ECO:0007669"/>
    <property type="project" value="UniProtKB-SubCell"/>
</dbReference>
<dbReference type="InterPro" id="IPR034746">
    <property type="entry name" value="POTRA"/>
</dbReference>
<evidence type="ECO:0000256" key="8">
    <source>
        <dbReference type="HAMAP-Rule" id="MF_01430"/>
    </source>
</evidence>
<evidence type="ECO:0000313" key="12">
    <source>
        <dbReference type="Proteomes" id="UP000070578"/>
    </source>
</evidence>
<dbReference type="Gene3D" id="2.40.160.50">
    <property type="entry name" value="membrane protein fhac: a member of the omp85/tpsb transporter family"/>
    <property type="match status" value="1"/>
</dbReference>
<sequence length="758" mass="83495" precursor="true">MNSKKLAGVCLLLCTFPAWAIEPFIVKDIRVEGIQRTEPGTVFSYLPIKVGDTVNDRTAESAIHALFATGFFKDVELKVDHGVLIVRVRERPSIASIEINGAKEFPKDQLKDGMKYAGLAVARIFDKGALDKATQELKREYVARGKYAVSVTTTVTELERNRVAIVFNVVEGDVAKIKQINLVGNHAYTEQELLEQMKLGTPKWYSFFSSNDQYSKQKLSADLETLRSFYMDNGYMEFNIDSTQVSITPDKKDIYITVNITEGAKYKVSKVSVSGDTLIPKEDIEKLIQLKAGDSFSRKALTESTKKIGERYGQDGYAFANVNAIPDINKEKHEVSFTLAVDPGQRAYIRNINISGNNKTRDEVIRREFRQFEGEWFDVDKVKKSKQRVDRLDFFSEVNIETPQVNGTQDQMDVNMAVKEKSTGSVSVGAGFSSGQGVILTAGVTQSNLFGSGNNLSTQINTGRFNQVISVSYTNPYYTDDGVSRGFDVYKRNIDSQYTAVSQYSTHTWGTGVRYGVPTGENTSINYGLAAERTILGLFPGSPTRLQEYVNIAGLSTNALLGTIGWGRDSRDSAIFTTTGSVQRASTEIALPVLDQRYYKMDFLDQWFHPVADNVTLMLNGEAGVAGGILGGQLPFFKNFYAGGPGSVRGYQVNSLGPRDNTDLVLGGPRRVLTSVEVMSPFPGTAKDQSVRISGFIDGGAVYGPSDMPGATGMRYSTGVAITWISPVGPLKFSYAIPIHSQPVDLTQRFQFTLGSMF</sequence>
<feature type="domain" description="POTRA" evidence="10">
    <location>
        <begin position="24"/>
        <end position="91"/>
    </location>
</feature>
<dbReference type="Pfam" id="PF07244">
    <property type="entry name" value="POTRA"/>
    <property type="match status" value="4"/>
</dbReference>
<keyword evidence="7 8" id="KW-0998">Cell outer membrane</keyword>
<evidence type="ECO:0000256" key="9">
    <source>
        <dbReference type="NCBIfam" id="TIGR03303"/>
    </source>
</evidence>
<comment type="subcellular location">
    <subcellularLocation>
        <location evidence="8">Cell outer membrane</location>
    </subcellularLocation>
    <subcellularLocation>
        <location evidence="1">Membrane</location>
    </subcellularLocation>
</comment>
<dbReference type="Pfam" id="PF01103">
    <property type="entry name" value="Omp85"/>
    <property type="match status" value="1"/>
</dbReference>
<evidence type="ECO:0000256" key="4">
    <source>
        <dbReference type="ARBA" id="ARBA00022729"/>
    </source>
</evidence>
<evidence type="ECO:0000313" key="11">
    <source>
        <dbReference type="EMBL" id="KXS32208.1"/>
    </source>
</evidence>
<evidence type="ECO:0000256" key="6">
    <source>
        <dbReference type="ARBA" id="ARBA00023136"/>
    </source>
</evidence>
<feature type="chain" id="PRO_5008999596" description="Outer membrane protein assembly factor BamA" evidence="8">
    <location>
        <begin position="21"/>
        <end position="758"/>
    </location>
</feature>
<evidence type="ECO:0000256" key="1">
    <source>
        <dbReference type="ARBA" id="ARBA00004370"/>
    </source>
</evidence>
<evidence type="ECO:0000256" key="5">
    <source>
        <dbReference type="ARBA" id="ARBA00022737"/>
    </source>
</evidence>
<feature type="signal peptide" evidence="8">
    <location>
        <begin position="1"/>
        <end position="20"/>
    </location>
</feature>
<dbReference type="PATRIC" id="fig|1796491.3.peg.1841"/>
<proteinExistence type="inferred from homology"/>
<comment type="function">
    <text evidence="8">Part of the outer membrane protein assembly complex, which is involved in assembly and insertion of beta-barrel proteins into the outer membrane.</text>
</comment>
<comment type="caution">
    <text evidence="11">The sequence shown here is derived from an EMBL/GenBank/DDBJ whole genome shotgun (WGS) entry which is preliminary data.</text>
</comment>
<dbReference type="Gene3D" id="3.10.20.310">
    <property type="entry name" value="membrane protein fhac"/>
    <property type="match status" value="5"/>
</dbReference>
<dbReference type="AlphaFoldDB" id="A0A139BTD2"/>
<feature type="domain" description="POTRA" evidence="10">
    <location>
        <begin position="175"/>
        <end position="263"/>
    </location>
</feature>
<feature type="domain" description="POTRA" evidence="10">
    <location>
        <begin position="266"/>
        <end position="344"/>
    </location>
</feature>
<dbReference type="PIRSF" id="PIRSF006076">
    <property type="entry name" value="OM_assembly_OMP85"/>
    <property type="match status" value="1"/>
</dbReference>
<dbReference type="GO" id="GO:0051205">
    <property type="term" value="P:protein insertion into membrane"/>
    <property type="evidence" value="ECO:0007669"/>
    <property type="project" value="UniProtKB-UniRule"/>
</dbReference>
<comment type="subunit">
    <text evidence="8">Part of the Bam complex.</text>
</comment>
<dbReference type="PANTHER" id="PTHR12815:SF23">
    <property type="entry name" value="OUTER MEMBRANE PROTEIN ASSEMBLY FACTOR BAMA"/>
    <property type="match status" value="1"/>
</dbReference>
<dbReference type="InterPro" id="IPR000184">
    <property type="entry name" value="Bac_surfAg_D15"/>
</dbReference>
<evidence type="ECO:0000259" key="10">
    <source>
        <dbReference type="PROSITE" id="PS51779"/>
    </source>
</evidence>
<dbReference type="PROSITE" id="PS51779">
    <property type="entry name" value="POTRA"/>
    <property type="match status" value="5"/>
</dbReference>
<dbReference type="NCBIfam" id="TIGR03303">
    <property type="entry name" value="OM_YaeT"/>
    <property type="match status" value="1"/>
</dbReference>
<keyword evidence="3 8" id="KW-0812">Transmembrane</keyword>
<dbReference type="FunFam" id="3.10.20.310:FF:000002">
    <property type="entry name" value="Outer membrane protein assembly factor BamA"/>
    <property type="match status" value="1"/>
</dbReference>
<reference evidence="11 12" key="1">
    <citation type="submission" date="2016-02" db="EMBL/GenBank/DDBJ databases">
        <authorList>
            <person name="Wen L."/>
            <person name="He K."/>
            <person name="Yang H."/>
        </authorList>
    </citation>
    <scope>NUCLEOTIDE SEQUENCE [LARGE SCALE GENOMIC DNA]</scope>
    <source>
        <strain evidence="11">ShG14-8</strain>
    </source>
</reference>
<comment type="similarity">
    <text evidence="8">Belongs to the BamA family.</text>
</comment>
<dbReference type="GO" id="GO:0043165">
    <property type="term" value="P:Gram-negative-bacterium-type cell outer membrane assembly"/>
    <property type="evidence" value="ECO:0007669"/>
    <property type="project" value="UniProtKB-UniRule"/>
</dbReference>
<evidence type="ECO:0000256" key="3">
    <source>
        <dbReference type="ARBA" id="ARBA00022692"/>
    </source>
</evidence>
<keyword evidence="5 8" id="KW-0677">Repeat</keyword>
<evidence type="ECO:0000256" key="7">
    <source>
        <dbReference type="ARBA" id="ARBA00023237"/>
    </source>
</evidence>
<name>A0A139BTD2_9PROT</name>
<keyword evidence="6 8" id="KW-0472">Membrane</keyword>
<dbReference type="InterPro" id="IPR039910">
    <property type="entry name" value="D15-like"/>
</dbReference>
<feature type="domain" description="POTRA" evidence="10">
    <location>
        <begin position="347"/>
        <end position="421"/>
    </location>
</feature>
<dbReference type="Proteomes" id="UP000070578">
    <property type="component" value="Unassembled WGS sequence"/>
</dbReference>
<dbReference type="InterPro" id="IPR010827">
    <property type="entry name" value="BamA/TamA_POTRA"/>
</dbReference>
<dbReference type="HAMAP" id="MF_01430">
    <property type="entry name" value="OM_assembly_BamA"/>
    <property type="match status" value="1"/>
</dbReference>
<accession>A0A139BTD2</accession>
<dbReference type="InterPro" id="IPR023707">
    <property type="entry name" value="OM_assembly_BamA"/>
</dbReference>
<organism evidence="11 12">
    <name type="scientific">Candidatus Gallionella acididurans</name>
    <dbReference type="NCBI Taxonomy" id="1796491"/>
    <lineage>
        <taxon>Bacteria</taxon>
        <taxon>Pseudomonadati</taxon>
        <taxon>Pseudomonadota</taxon>
        <taxon>Betaproteobacteria</taxon>
        <taxon>Nitrosomonadales</taxon>
        <taxon>Gallionellaceae</taxon>
        <taxon>Gallionella</taxon>
    </lineage>
</organism>
<dbReference type="PANTHER" id="PTHR12815">
    <property type="entry name" value="SORTING AND ASSEMBLY MACHINERY SAMM50 PROTEIN FAMILY MEMBER"/>
    <property type="match status" value="1"/>
</dbReference>
<dbReference type="EMBL" id="LSLI01000038">
    <property type="protein sequence ID" value="KXS32208.1"/>
    <property type="molecule type" value="Genomic_DNA"/>
</dbReference>
<feature type="domain" description="POTRA" evidence="10">
    <location>
        <begin position="92"/>
        <end position="172"/>
    </location>
</feature>
<gene>
    <name evidence="8" type="primary">bamA</name>
    <name evidence="11" type="ORF">AWT59_1679</name>
</gene>
<keyword evidence="4 8" id="KW-0732">Signal</keyword>
<protein>
    <recommendedName>
        <fullName evidence="8 9">Outer membrane protein assembly factor BamA</fullName>
    </recommendedName>
</protein>
<evidence type="ECO:0000256" key="2">
    <source>
        <dbReference type="ARBA" id="ARBA00022452"/>
    </source>
</evidence>
<keyword evidence="2 8" id="KW-1134">Transmembrane beta strand</keyword>
<reference evidence="11 12" key="2">
    <citation type="submission" date="2016-03" db="EMBL/GenBank/DDBJ databases">
        <title>New uncultured bacterium of the family Gallionellaceae from acid mine drainage: description and reconstruction of genome based on metagenomic analysis of microbial community.</title>
        <authorList>
            <person name="Kadnikov V."/>
            <person name="Ivasenko D."/>
            <person name="Beletsky A."/>
            <person name="Mardanov A."/>
            <person name="Danilova E."/>
            <person name="Pimenov N."/>
            <person name="Karnachuk O."/>
            <person name="Ravin N."/>
        </authorList>
    </citation>
    <scope>NUCLEOTIDE SEQUENCE [LARGE SCALE GENOMIC DNA]</scope>
    <source>
        <strain evidence="11">ShG14-8</strain>
    </source>
</reference>